<dbReference type="SUPFAM" id="SSF56954">
    <property type="entry name" value="Outer membrane efflux proteins (OEP)"/>
    <property type="match status" value="1"/>
</dbReference>
<name>A0ABQ6P5R1_9SPHN</name>
<evidence type="ECO:0000313" key="2">
    <source>
        <dbReference type="Proteomes" id="UP001187221"/>
    </source>
</evidence>
<comment type="caution">
    <text evidence="1">The sequence shown here is derived from an EMBL/GenBank/DDBJ whole genome shotgun (WGS) entry which is preliminary data.</text>
</comment>
<organism evidence="1 2">
    <name type="scientific">Novosphingobium pituita</name>
    <dbReference type="NCBI Taxonomy" id="3056842"/>
    <lineage>
        <taxon>Bacteria</taxon>
        <taxon>Pseudomonadati</taxon>
        <taxon>Pseudomonadota</taxon>
        <taxon>Alphaproteobacteria</taxon>
        <taxon>Sphingomonadales</taxon>
        <taxon>Sphingomonadaceae</taxon>
        <taxon>Novosphingobium</taxon>
    </lineage>
</organism>
<protein>
    <recommendedName>
        <fullName evidence="3">TolC family protein</fullName>
    </recommendedName>
</protein>
<evidence type="ECO:0000313" key="1">
    <source>
        <dbReference type="EMBL" id="GMM60594.1"/>
    </source>
</evidence>
<accession>A0ABQ6P5R1</accession>
<sequence length="381" mass="39484">MLACAACAAPGVRPVELGLSPIEGGGIEGAPTEGKQADAAPWWRLAGDPVLEKLLDEGLAHDQALACDAHRLAKAEAAARRRHPGSEIIHLFRPLRVPAGASAQAYAHAALVNRRAAAMAQAYLDARLAQARLTARREAIAPWRDNAEIARFRREAGLVSAIDGALGGVMVDLDDKALASAETAFAAAVVHLAGETGLAQDAVIAALVPASDAKEQHTDAIPAFAPLAQTLAQTAPRRAALMAQRQSLSLAVLRHKTTAQQARAALASASAASAETIDSAAKALDAARALSDGSARTLDQAQRTVRDARLGYRAGSETFATLYVAEASALAAREADARARHALALAHVRLWTAQGLGWSPADLTADLTPAPVPAEAVKSCD</sequence>
<dbReference type="Gene3D" id="1.20.1600.10">
    <property type="entry name" value="Outer membrane efflux proteins (OEP)"/>
    <property type="match status" value="1"/>
</dbReference>
<reference evidence="1 2" key="1">
    <citation type="submission" date="2023-06" db="EMBL/GenBank/DDBJ databases">
        <title>Draft genome sequence of Novosphingobium sp. strain IK01.</title>
        <authorList>
            <person name="Hatamoto M."/>
            <person name="Ikarashi T."/>
            <person name="Yamaguchi T."/>
        </authorList>
    </citation>
    <scope>NUCLEOTIDE SEQUENCE [LARGE SCALE GENOMIC DNA]</scope>
    <source>
        <strain evidence="1 2">IK01</strain>
    </source>
</reference>
<gene>
    <name evidence="1" type="ORF">NUTIK01_13710</name>
</gene>
<dbReference type="RefSeq" id="WP_317974380.1">
    <property type="nucleotide sequence ID" value="NZ_BTFW01000001.1"/>
</dbReference>
<dbReference type="InterPro" id="IPR010131">
    <property type="entry name" value="MdtP/NodT-like"/>
</dbReference>
<evidence type="ECO:0008006" key="3">
    <source>
        <dbReference type="Google" id="ProtNLM"/>
    </source>
</evidence>
<dbReference type="Proteomes" id="UP001187221">
    <property type="component" value="Unassembled WGS sequence"/>
</dbReference>
<dbReference type="EMBL" id="BTFW01000001">
    <property type="protein sequence ID" value="GMM60594.1"/>
    <property type="molecule type" value="Genomic_DNA"/>
</dbReference>
<proteinExistence type="predicted"/>
<dbReference type="PANTHER" id="PTHR30203">
    <property type="entry name" value="OUTER MEMBRANE CATION EFFLUX PROTEIN"/>
    <property type="match status" value="1"/>
</dbReference>
<keyword evidence="2" id="KW-1185">Reference proteome</keyword>